<sequence length="1033" mass="111947">MNPSRPFILRPIATSLLMAGIMLVGILGFKQLPVSALPQVDYPTIQVQTFYPGASPDVVATAITAPLERQFGQLPGLNQMTSSSSEGSSLVTLQFVLDLNIDVAEQQVQAAVNAAGTYLPSDLPNPPIYSKTNPADAPILTLALSSDTLSLPKVEEFADTRLAQKISQLPGVGLVSISGGQKPAVRVQVNPAALASYGLSLADIRTAVGAANVNQAKGAFDGKMQSYAIGANDQLLSSAQYKPLIIAYKNGNPITLQDVATVVDGTENAKLAAWMNRTPAVILNIQRQPGANIIAVVDRIKTLLPQLQASIPAAVKMQILTDRTTTIRASVEDVEFELMLTIALVILVIFLFLRTFAATIIPSFAVPLSLVGTFAVMYVLGYSLNNLTLMALTISTGFVVDDAIVMIENIMRYIEEGVPPMEAALRGSEQIGFTIVSLTVSLIAVLIPLLFMGDIVGRLFREFAVTLAVTIIVSAVVSLTLTPMMCARLLRNQHEHEKGRFYQSSERVFKAVIAFYGRTLTWVLKHQTATLWVAVGTLGVTVLLYVGIPKGFFPVQDTGVILGISEAPQTVSFNAMARKQQELAEVILQDPAVESLSSFIGVDGTNSTLNSGRIQINLKPLEERHLSASDIIRRIKPELERIDGIKLYMQPVQDLTVEDRVSRTQYQYSMEDPDSKVLGTWVPKFVEEISKIPILRDVASDLQDNGLQTRLIIDRASAARLGITPRMLDDALYDAFGQRQISTIFTELNQTRVVLETKEGFREGPHALDNLFLKSSTGGAVPITAITRIENTFAPLAINHQGQFPAATVSFNLARGASIGDAVREIEKVRERMDMPGSLQSEFKGTAQAFRASLVNTPFLILAALVTMYILLGVLYESYIHPVTILSTLPSAGVGALLSLMICRTDFSVIALIGIILLIGIVKKNAILMIDFAIDAERKEGLPPEEAIYQACLLRFRPIMMTTMAALLGAVPLAMGTGVGAELRRPLGISIIGGLIFSQVLTLYTTPVIYLAFDRIARRLRGLRRAPVPAEAP</sequence>
<dbReference type="RefSeq" id="WP_316412942.1">
    <property type="nucleotide sequence ID" value="NZ_AP027080.1"/>
</dbReference>
<accession>A0AA48H9J1</accession>
<evidence type="ECO:0000256" key="4">
    <source>
        <dbReference type="ARBA" id="ARBA00022519"/>
    </source>
</evidence>
<evidence type="ECO:0000313" key="10">
    <source>
        <dbReference type="Proteomes" id="UP001238179"/>
    </source>
</evidence>
<evidence type="ECO:0000256" key="2">
    <source>
        <dbReference type="ARBA" id="ARBA00022448"/>
    </source>
</evidence>
<dbReference type="SUPFAM" id="SSF82866">
    <property type="entry name" value="Multidrug efflux transporter AcrB transmembrane domain"/>
    <property type="match status" value="2"/>
</dbReference>
<keyword evidence="4" id="KW-0997">Cell inner membrane</keyword>
<feature type="transmembrane region" description="Helical" evidence="8">
    <location>
        <begin position="530"/>
        <end position="548"/>
    </location>
</feature>
<keyword evidence="7 8" id="KW-0472">Membrane</keyword>
<evidence type="ECO:0000313" key="9">
    <source>
        <dbReference type="EMBL" id="BDU74268.1"/>
    </source>
</evidence>
<dbReference type="GO" id="GO:0005886">
    <property type="term" value="C:plasma membrane"/>
    <property type="evidence" value="ECO:0007669"/>
    <property type="project" value="UniProtKB-SubCell"/>
</dbReference>
<feature type="transmembrane region" description="Helical" evidence="8">
    <location>
        <begin position="463"/>
        <end position="487"/>
    </location>
</feature>
<dbReference type="NCBIfam" id="NF033617">
    <property type="entry name" value="RND_permease_2"/>
    <property type="match status" value="1"/>
</dbReference>
<dbReference type="KEGG" id="msil:METEAL_34420"/>
<dbReference type="AlphaFoldDB" id="A0AA48H9J1"/>
<comment type="subcellular location">
    <subcellularLocation>
        <location evidence="1">Cell inner membrane</location>
        <topology evidence="1">Multi-pass membrane protein</topology>
    </subcellularLocation>
</comment>
<evidence type="ECO:0000256" key="6">
    <source>
        <dbReference type="ARBA" id="ARBA00022989"/>
    </source>
</evidence>
<keyword evidence="3" id="KW-1003">Cell membrane</keyword>
<dbReference type="Gene3D" id="3.30.70.1430">
    <property type="entry name" value="Multidrug efflux transporter AcrB pore domain"/>
    <property type="match status" value="2"/>
</dbReference>
<feature type="transmembrane region" description="Helical" evidence="8">
    <location>
        <begin position="959"/>
        <end position="981"/>
    </location>
</feature>
<evidence type="ECO:0000256" key="5">
    <source>
        <dbReference type="ARBA" id="ARBA00022692"/>
    </source>
</evidence>
<keyword evidence="2" id="KW-0813">Transport</keyword>
<dbReference type="NCBIfam" id="NF007798">
    <property type="entry name" value="PRK10503.1"/>
    <property type="match status" value="1"/>
</dbReference>
<name>A0AA48H9J1_9BACT</name>
<keyword evidence="5 8" id="KW-0812">Transmembrane</keyword>
<proteinExistence type="predicted"/>
<feature type="transmembrane region" description="Helical" evidence="8">
    <location>
        <begin position="360"/>
        <end position="381"/>
    </location>
</feature>
<feature type="transmembrane region" description="Helical" evidence="8">
    <location>
        <begin position="854"/>
        <end position="876"/>
    </location>
</feature>
<dbReference type="Gene3D" id="3.30.70.1440">
    <property type="entry name" value="Multidrug efflux transporter AcrB pore domain"/>
    <property type="match status" value="1"/>
</dbReference>
<gene>
    <name evidence="9" type="ORF">METEAL_34420</name>
</gene>
<dbReference type="EMBL" id="AP027080">
    <property type="protein sequence ID" value="BDU74268.1"/>
    <property type="molecule type" value="Genomic_DNA"/>
</dbReference>
<dbReference type="SUPFAM" id="SSF82714">
    <property type="entry name" value="Multidrug efflux transporter AcrB TolC docking domain, DN and DC subdomains"/>
    <property type="match status" value="2"/>
</dbReference>
<dbReference type="InterPro" id="IPR001036">
    <property type="entry name" value="Acrflvin-R"/>
</dbReference>
<feature type="transmembrane region" description="Helical" evidence="8">
    <location>
        <begin position="431"/>
        <end position="451"/>
    </location>
</feature>
<evidence type="ECO:0000256" key="7">
    <source>
        <dbReference type="ARBA" id="ARBA00023136"/>
    </source>
</evidence>
<feature type="transmembrane region" description="Helical" evidence="8">
    <location>
        <begin position="896"/>
        <end position="922"/>
    </location>
</feature>
<protein>
    <submittedName>
        <fullName evidence="9">Resistance-nodulation-cell division efflux transporter</fullName>
    </submittedName>
</protein>
<keyword evidence="10" id="KW-1185">Reference proteome</keyword>
<dbReference type="SUPFAM" id="SSF82693">
    <property type="entry name" value="Multidrug efflux transporter AcrB pore domain, PN1, PN2, PC1 and PC2 subdomains"/>
    <property type="match status" value="4"/>
</dbReference>
<dbReference type="PANTHER" id="PTHR32063:SF21">
    <property type="entry name" value="MULTIDRUG RESISTANCE PROTEIN MDTB"/>
    <property type="match status" value="1"/>
</dbReference>
<dbReference type="Gene3D" id="3.30.2090.10">
    <property type="entry name" value="Multidrug efflux transporter AcrB TolC docking domain, DN and DC subdomains"/>
    <property type="match status" value="2"/>
</dbReference>
<dbReference type="Pfam" id="PF00873">
    <property type="entry name" value="ACR_tran"/>
    <property type="match status" value="1"/>
</dbReference>
<evidence type="ECO:0000256" key="1">
    <source>
        <dbReference type="ARBA" id="ARBA00004429"/>
    </source>
</evidence>
<dbReference type="FunFam" id="1.20.1640.10:FF:000001">
    <property type="entry name" value="Efflux pump membrane transporter"/>
    <property type="match status" value="1"/>
</dbReference>
<dbReference type="GO" id="GO:0042910">
    <property type="term" value="F:xenobiotic transmembrane transporter activity"/>
    <property type="evidence" value="ECO:0007669"/>
    <property type="project" value="TreeGrafter"/>
</dbReference>
<dbReference type="InterPro" id="IPR027463">
    <property type="entry name" value="AcrB_DN_DC_subdom"/>
</dbReference>
<dbReference type="PRINTS" id="PR00702">
    <property type="entry name" value="ACRIFLAVINRP"/>
</dbReference>
<dbReference type="PANTHER" id="PTHR32063">
    <property type="match status" value="1"/>
</dbReference>
<organism evidence="9 10">
    <name type="scientific">Mesoterricola silvestris</name>
    <dbReference type="NCBI Taxonomy" id="2927979"/>
    <lineage>
        <taxon>Bacteria</taxon>
        <taxon>Pseudomonadati</taxon>
        <taxon>Acidobacteriota</taxon>
        <taxon>Holophagae</taxon>
        <taxon>Holophagales</taxon>
        <taxon>Holophagaceae</taxon>
        <taxon>Mesoterricola</taxon>
    </lineage>
</organism>
<keyword evidence="6 8" id="KW-1133">Transmembrane helix</keyword>
<feature type="transmembrane region" description="Helical" evidence="8">
    <location>
        <begin position="987"/>
        <end position="1013"/>
    </location>
</feature>
<dbReference type="Gene3D" id="1.20.1640.10">
    <property type="entry name" value="Multidrug efflux transporter AcrB transmembrane domain"/>
    <property type="match status" value="2"/>
</dbReference>
<feature type="transmembrane region" description="Helical" evidence="8">
    <location>
        <begin position="7"/>
        <end position="29"/>
    </location>
</feature>
<dbReference type="FunFam" id="3.30.70.1430:FF:000001">
    <property type="entry name" value="Efflux pump membrane transporter"/>
    <property type="match status" value="1"/>
</dbReference>
<evidence type="ECO:0000256" key="3">
    <source>
        <dbReference type="ARBA" id="ARBA00022475"/>
    </source>
</evidence>
<reference evidence="10" key="1">
    <citation type="journal article" date="2023" name="Int. J. Syst. Evol. Microbiol.">
        <title>Mesoterricola silvestris gen. nov., sp. nov., Mesoterricola sediminis sp. nov., Geothrix oryzae sp. nov., Geothrix edaphica sp. nov., Geothrix rubra sp. nov., and Geothrix limicola sp. nov., six novel members of Acidobacteriota isolated from soils.</title>
        <authorList>
            <person name="Itoh H."/>
            <person name="Sugisawa Y."/>
            <person name="Mise K."/>
            <person name="Xu Z."/>
            <person name="Kuniyasu M."/>
            <person name="Ushijima N."/>
            <person name="Kawano K."/>
            <person name="Kobayashi E."/>
            <person name="Shiratori Y."/>
            <person name="Masuda Y."/>
            <person name="Senoo K."/>
        </authorList>
    </citation>
    <scope>NUCLEOTIDE SEQUENCE [LARGE SCALE GENOMIC DNA]</scope>
    <source>
        <strain evidence="10">W79</strain>
    </source>
</reference>
<evidence type="ECO:0000256" key="8">
    <source>
        <dbReference type="SAM" id="Phobius"/>
    </source>
</evidence>
<feature type="transmembrane region" description="Helical" evidence="8">
    <location>
        <begin position="336"/>
        <end position="353"/>
    </location>
</feature>
<dbReference type="Gene3D" id="3.30.70.1320">
    <property type="entry name" value="Multidrug efflux transporter AcrB pore domain like"/>
    <property type="match status" value="1"/>
</dbReference>
<dbReference type="Proteomes" id="UP001238179">
    <property type="component" value="Chromosome"/>
</dbReference>